<accession>A0A9N9T5A5</accession>
<sequence length="122" mass="13910">MPMIKNIILGIVIFASVNYVNAKGEDDAKVDDQLEHTGITPEEFKLPSISDVWEMFHIFVLPFILKFIEEFSNIIDTRKIFEMVTPTVMNLMTAMDISVIQNILSVIGKSNIKNFTTQKTEL</sequence>
<keyword evidence="1" id="KW-0732">Signal</keyword>
<gene>
    <name evidence="2" type="ORF">DIABBA_LOCUS9074</name>
</gene>
<keyword evidence="3" id="KW-1185">Reference proteome</keyword>
<proteinExistence type="predicted"/>
<feature type="chain" id="PRO_5040433160" evidence="1">
    <location>
        <begin position="23"/>
        <end position="122"/>
    </location>
</feature>
<dbReference type="EMBL" id="OU898281">
    <property type="protein sequence ID" value="CAG9835928.1"/>
    <property type="molecule type" value="Genomic_DNA"/>
</dbReference>
<dbReference type="AlphaFoldDB" id="A0A9N9T5A5"/>
<organism evidence="2 3">
    <name type="scientific">Diabrotica balteata</name>
    <name type="common">Banded cucumber beetle</name>
    <dbReference type="NCBI Taxonomy" id="107213"/>
    <lineage>
        <taxon>Eukaryota</taxon>
        <taxon>Metazoa</taxon>
        <taxon>Ecdysozoa</taxon>
        <taxon>Arthropoda</taxon>
        <taxon>Hexapoda</taxon>
        <taxon>Insecta</taxon>
        <taxon>Pterygota</taxon>
        <taxon>Neoptera</taxon>
        <taxon>Endopterygota</taxon>
        <taxon>Coleoptera</taxon>
        <taxon>Polyphaga</taxon>
        <taxon>Cucujiformia</taxon>
        <taxon>Chrysomeloidea</taxon>
        <taxon>Chrysomelidae</taxon>
        <taxon>Galerucinae</taxon>
        <taxon>Diabroticina</taxon>
        <taxon>Diabroticites</taxon>
        <taxon>Diabrotica</taxon>
    </lineage>
</organism>
<dbReference type="OrthoDB" id="10344701at2759"/>
<name>A0A9N9T5A5_DIABA</name>
<evidence type="ECO:0000256" key="1">
    <source>
        <dbReference type="SAM" id="SignalP"/>
    </source>
</evidence>
<evidence type="ECO:0000313" key="2">
    <source>
        <dbReference type="EMBL" id="CAG9835928.1"/>
    </source>
</evidence>
<evidence type="ECO:0000313" key="3">
    <source>
        <dbReference type="Proteomes" id="UP001153709"/>
    </source>
</evidence>
<dbReference type="Proteomes" id="UP001153709">
    <property type="component" value="Chromosome 6"/>
</dbReference>
<protein>
    <submittedName>
        <fullName evidence="2">Uncharacterized protein</fullName>
    </submittedName>
</protein>
<feature type="signal peptide" evidence="1">
    <location>
        <begin position="1"/>
        <end position="22"/>
    </location>
</feature>
<reference evidence="2" key="1">
    <citation type="submission" date="2022-01" db="EMBL/GenBank/DDBJ databases">
        <authorList>
            <person name="King R."/>
        </authorList>
    </citation>
    <scope>NUCLEOTIDE SEQUENCE</scope>
</reference>